<evidence type="ECO:0000313" key="3">
    <source>
        <dbReference type="Proteomes" id="UP000251692"/>
    </source>
</evidence>
<dbReference type="InterPro" id="IPR050266">
    <property type="entry name" value="AB_hydrolase_sf"/>
</dbReference>
<dbReference type="PANTHER" id="PTHR43798">
    <property type="entry name" value="MONOACYLGLYCEROL LIPASE"/>
    <property type="match status" value="1"/>
</dbReference>
<dbReference type="AlphaFoldDB" id="A0A364RDH7"/>
<dbReference type="Proteomes" id="UP000251692">
    <property type="component" value="Unassembled WGS sequence"/>
</dbReference>
<dbReference type="PRINTS" id="PR00111">
    <property type="entry name" value="ABHYDROLASE"/>
</dbReference>
<reference evidence="2 3" key="2">
    <citation type="submission" date="2018-07" db="EMBL/GenBank/DDBJ databases">
        <title>Pontibacter sp. 2b14 genomic sequence and assembly.</title>
        <authorList>
            <person name="Du Z.-J."/>
        </authorList>
    </citation>
    <scope>NUCLEOTIDE SEQUENCE [LARGE SCALE GENOMIC DNA]</scope>
    <source>
        <strain evidence="2 3">2b14</strain>
    </source>
</reference>
<sequence>MKPDWLDTQEYPFTSHYLALDAGNMHYIDEGEGPVIVMLHGTPSWSFLYRNLIKILSRNYRCIALDLIGYGLSDKPEDWNYKPRGHAANFEALMDHLQLKDITLVVHDFGAPIGFAYAIHHPENVKSIVMLNSWAWSLSKQQTFGKTSKYLVGPLGKFMHSKLNVSAKALVNELFVGEAELPETIRHHYVKALGNPEDRVHKLPCARELVGITKWYDELWRERKKIQNIPTLILWGGRDKLISQGDLQRWKAFFHECYVIQFEESGHFLQEENAEEVTSYISNFIKEEQLKRSVAQLEH</sequence>
<name>A0A364RDH7_9BACT</name>
<proteinExistence type="predicted"/>
<dbReference type="PRINTS" id="PR00412">
    <property type="entry name" value="EPOXHYDRLASE"/>
</dbReference>
<dbReference type="PANTHER" id="PTHR43798:SF24">
    <property type="entry name" value="CIS-3-ALKYL-4-ALKYLOXETAN-2-ONE DECARBOXYLASE"/>
    <property type="match status" value="1"/>
</dbReference>
<dbReference type="InterPro" id="IPR000639">
    <property type="entry name" value="Epox_hydrolase-like"/>
</dbReference>
<evidence type="ECO:0000259" key="1">
    <source>
        <dbReference type="Pfam" id="PF00561"/>
    </source>
</evidence>
<dbReference type="GO" id="GO:0016787">
    <property type="term" value="F:hydrolase activity"/>
    <property type="evidence" value="ECO:0007669"/>
    <property type="project" value="UniProtKB-KW"/>
</dbReference>
<organism evidence="2 3">
    <name type="scientific">Pontibacter arcticus</name>
    <dbReference type="NCBI Taxonomy" id="2080288"/>
    <lineage>
        <taxon>Bacteria</taxon>
        <taxon>Pseudomonadati</taxon>
        <taxon>Bacteroidota</taxon>
        <taxon>Cytophagia</taxon>
        <taxon>Cytophagales</taxon>
        <taxon>Hymenobacteraceae</taxon>
        <taxon>Pontibacter</taxon>
    </lineage>
</organism>
<dbReference type="Gene3D" id="3.40.50.1820">
    <property type="entry name" value="alpha/beta hydrolase"/>
    <property type="match status" value="1"/>
</dbReference>
<dbReference type="Pfam" id="PF00561">
    <property type="entry name" value="Abhydrolase_1"/>
    <property type="match status" value="1"/>
</dbReference>
<dbReference type="RefSeq" id="WP_112305809.1">
    <property type="nucleotide sequence ID" value="NZ_QMDV01000003.1"/>
</dbReference>
<accession>A0A364RDH7</accession>
<evidence type="ECO:0000313" key="2">
    <source>
        <dbReference type="EMBL" id="RAU82216.1"/>
    </source>
</evidence>
<keyword evidence="2" id="KW-0378">Hydrolase</keyword>
<feature type="domain" description="AB hydrolase-1" evidence="1">
    <location>
        <begin position="34"/>
        <end position="274"/>
    </location>
</feature>
<dbReference type="InterPro" id="IPR000073">
    <property type="entry name" value="AB_hydrolase_1"/>
</dbReference>
<dbReference type="GO" id="GO:0016020">
    <property type="term" value="C:membrane"/>
    <property type="evidence" value="ECO:0007669"/>
    <property type="project" value="TreeGrafter"/>
</dbReference>
<reference evidence="2 3" key="1">
    <citation type="submission" date="2018-06" db="EMBL/GenBank/DDBJ databases">
        <authorList>
            <person name="Liu Z.-W."/>
        </authorList>
    </citation>
    <scope>NUCLEOTIDE SEQUENCE [LARGE SCALE GENOMIC DNA]</scope>
    <source>
        <strain evidence="2 3">2b14</strain>
    </source>
</reference>
<comment type="caution">
    <text evidence="2">The sequence shown here is derived from an EMBL/GenBank/DDBJ whole genome shotgun (WGS) entry which is preliminary data.</text>
</comment>
<protein>
    <submittedName>
        <fullName evidence="2">Alpha/beta hydrolase</fullName>
    </submittedName>
</protein>
<dbReference type="SUPFAM" id="SSF53474">
    <property type="entry name" value="alpha/beta-Hydrolases"/>
    <property type="match status" value="1"/>
</dbReference>
<keyword evidence="3" id="KW-1185">Reference proteome</keyword>
<dbReference type="OrthoDB" id="9799612at2"/>
<dbReference type="EMBL" id="QMDV01000003">
    <property type="protein sequence ID" value="RAU82216.1"/>
    <property type="molecule type" value="Genomic_DNA"/>
</dbReference>
<dbReference type="InterPro" id="IPR029058">
    <property type="entry name" value="AB_hydrolase_fold"/>
</dbReference>
<gene>
    <name evidence="2" type="ORF">DP923_10495</name>
</gene>